<protein>
    <recommendedName>
        <fullName evidence="3">SHOCT domain-containing protein</fullName>
    </recommendedName>
</protein>
<reference evidence="2" key="1">
    <citation type="journal article" date="2020" name="mSystems">
        <title>Genome- and Community-Level Interaction Insights into Carbon Utilization and Element Cycling Functions of Hydrothermarchaeota in Hydrothermal Sediment.</title>
        <authorList>
            <person name="Zhou Z."/>
            <person name="Liu Y."/>
            <person name="Xu W."/>
            <person name="Pan J."/>
            <person name="Luo Z.H."/>
            <person name="Li M."/>
        </authorList>
    </citation>
    <scope>NUCLEOTIDE SEQUENCE [LARGE SCALE GENOMIC DNA]</scope>
    <source>
        <strain evidence="2">HyVt-458</strain>
    </source>
</reference>
<sequence>MKYSSILFAAALATLLTVGGCGGGGAKVNSQITTTTMGQELQDLEESYKKGLLSESEYTKARKAILKRYQ</sequence>
<feature type="chain" id="PRO_5033019977" description="SHOCT domain-containing protein" evidence="1">
    <location>
        <begin position="20"/>
        <end position="70"/>
    </location>
</feature>
<comment type="caution">
    <text evidence="2">The sequence shown here is derived from an EMBL/GenBank/DDBJ whole genome shotgun (WGS) entry which is preliminary data.</text>
</comment>
<dbReference type="PROSITE" id="PS51257">
    <property type="entry name" value="PROKAR_LIPOPROTEIN"/>
    <property type="match status" value="1"/>
</dbReference>
<dbReference type="Proteomes" id="UP000886339">
    <property type="component" value="Unassembled WGS sequence"/>
</dbReference>
<feature type="signal peptide" evidence="1">
    <location>
        <begin position="1"/>
        <end position="19"/>
    </location>
</feature>
<organism evidence="2">
    <name type="scientific">Thiolapillus brandeum</name>
    <dbReference type="NCBI Taxonomy" id="1076588"/>
    <lineage>
        <taxon>Bacteria</taxon>
        <taxon>Pseudomonadati</taxon>
        <taxon>Pseudomonadota</taxon>
        <taxon>Gammaproteobacteria</taxon>
        <taxon>Chromatiales</taxon>
        <taxon>Sedimenticolaceae</taxon>
        <taxon>Thiolapillus</taxon>
    </lineage>
</organism>
<dbReference type="EMBL" id="DRLF01000395">
    <property type="protein sequence ID" value="HEC07459.1"/>
    <property type="molecule type" value="Genomic_DNA"/>
</dbReference>
<evidence type="ECO:0000313" key="2">
    <source>
        <dbReference type="EMBL" id="HEC07459.1"/>
    </source>
</evidence>
<proteinExistence type="predicted"/>
<gene>
    <name evidence="2" type="ORF">ENJ12_11430</name>
</gene>
<evidence type="ECO:0008006" key="3">
    <source>
        <dbReference type="Google" id="ProtNLM"/>
    </source>
</evidence>
<keyword evidence="1" id="KW-0732">Signal</keyword>
<evidence type="ECO:0000256" key="1">
    <source>
        <dbReference type="SAM" id="SignalP"/>
    </source>
</evidence>
<dbReference type="AlphaFoldDB" id="A0A831WDS4"/>
<name>A0A831WDS4_9GAMM</name>
<accession>A0A831WDS4</accession>